<feature type="signal peptide" evidence="1">
    <location>
        <begin position="1"/>
        <end position="22"/>
    </location>
</feature>
<proteinExistence type="predicted"/>
<dbReference type="VEuPathDB" id="FungiDB:DIURU_003264"/>
<dbReference type="RefSeq" id="XP_034011937.1">
    <property type="nucleotide sequence ID" value="XM_034156007.1"/>
</dbReference>
<name>A0A642UM03_DIURU</name>
<gene>
    <name evidence="2" type="ORF">DIURU_003264</name>
</gene>
<protein>
    <recommendedName>
        <fullName evidence="4">PA14 domain-containing protein</fullName>
    </recommendedName>
</protein>
<keyword evidence="3" id="KW-1185">Reference proteome</keyword>
<dbReference type="EMBL" id="SWFT01000103">
    <property type="protein sequence ID" value="KAA8901412.1"/>
    <property type="molecule type" value="Genomic_DNA"/>
</dbReference>
<dbReference type="AlphaFoldDB" id="A0A642UM03"/>
<evidence type="ECO:0000256" key="1">
    <source>
        <dbReference type="SAM" id="SignalP"/>
    </source>
</evidence>
<feature type="chain" id="PRO_5025055178" description="PA14 domain-containing protein" evidence="1">
    <location>
        <begin position="23"/>
        <end position="188"/>
    </location>
</feature>
<evidence type="ECO:0008006" key="4">
    <source>
        <dbReference type="Google" id="ProtNLM"/>
    </source>
</evidence>
<keyword evidence="1" id="KW-0732">Signal</keyword>
<accession>A0A642UM03</accession>
<organism evidence="2 3">
    <name type="scientific">Diutina rugosa</name>
    <name type="common">Yeast</name>
    <name type="synonym">Candida rugosa</name>
    <dbReference type="NCBI Taxonomy" id="5481"/>
    <lineage>
        <taxon>Eukaryota</taxon>
        <taxon>Fungi</taxon>
        <taxon>Dikarya</taxon>
        <taxon>Ascomycota</taxon>
        <taxon>Saccharomycotina</taxon>
        <taxon>Pichiomycetes</taxon>
        <taxon>Debaryomycetaceae</taxon>
        <taxon>Diutina</taxon>
    </lineage>
</organism>
<comment type="caution">
    <text evidence="2">The sequence shown here is derived from an EMBL/GenBank/DDBJ whole genome shotgun (WGS) entry which is preliminary data.</text>
</comment>
<sequence>MVNFKNIFLLATSFTGIATAAATATALTESKDTAIVDNGVQFNTGIFNVSSSSWQVYSALPLNVDKSLYTEWARDDPRGYVGMLDDGFKYRLPENRSVVLEAVRREDNKYDVYVNGREGTIVGYCEPQEYQTFDSYFYYIASCYVSEYQLKLAGIAPCDPKCWSYWDYSYAQQHQIYSAFTSTATDGF</sequence>
<dbReference type="GeneID" id="54781915"/>
<dbReference type="Proteomes" id="UP000449547">
    <property type="component" value="Unassembled WGS sequence"/>
</dbReference>
<evidence type="ECO:0000313" key="3">
    <source>
        <dbReference type="Proteomes" id="UP000449547"/>
    </source>
</evidence>
<evidence type="ECO:0000313" key="2">
    <source>
        <dbReference type="EMBL" id="KAA8901412.1"/>
    </source>
</evidence>
<reference evidence="2 3" key="1">
    <citation type="submission" date="2019-07" db="EMBL/GenBank/DDBJ databases">
        <title>Genome assembly of two rare yeast pathogens: Diutina rugosa and Trichomonascus ciferrii.</title>
        <authorList>
            <person name="Mixao V."/>
            <person name="Saus E."/>
            <person name="Hansen A."/>
            <person name="Lass-Flor C."/>
            <person name="Gabaldon T."/>
        </authorList>
    </citation>
    <scope>NUCLEOTIDE SEQUENCE [LARGE SCALE GENOMIC DNA]</scope>
    <source>
        <strain evidence="2 3">CBS 613</strain>
    </source>
</reference>